<gene>
    <name evidence="3" type="ORF">E5983_03845</name>
</gene>
<comment type="caution">
    <text evidence="3">The sequence shown here is derived from an EMBL/GenBank/DDBJ whole genome shotgun (WGS) entry which is preliminary data.</text>
</comment>
<dbReference type="OrthoDB" id="9792269at2"/>
<name>A0A7X3KCN4_9STRE</name>
<evidence type="ECO:0000313" key="3">
    <source>
        <dbReference type="EMBL" id="MVX58778.1"/>
    </source>
</evidence>
<protein>
    <submittedName>
        <fullName evidence="3">DUF1972 domain-containing protein</fullName>
    </submittedName>
</protein>
<accession>A0A7X3KCN4</accession>
<dbReference type="GO" id="GO:0016757">
    <property type="term" value="F:glycosyltransferase activity"/>
    <property type="evidence" value="ECO:0007669"/>
    <property type="project" value="TreeGrafter"/>
</dbReference>
<proteinExistence type="predicted"/>
<feature type="domain" description="DUF1972" evidence="2">
    <location>
        <begin position="1"/>
        <end position="185"/>
    </location>
</feature>
<dbReference type="PANTHER" id="PTHR46401">
    <property type="entry name" value="GLYCOSYLTRANSFERASE WBBK-RELATED"/>
    <property type="match status" value="1"/>
</dbReference>
<evidence type="ECO:0000313" key="4">
    <source>
        <dbReference type="Proteomes" id="UP000461595"/>
    </source>
</evidence>
<dbReference type="InterPro" id="IPR015393">
    <property type="entry name" value="DUF1972"/>
</dbReference>
<dbReference type="AlphaFoldDB" id="A0A7X3KCN4"/>
<dbReference type="SUPFAM" id="SSF53756">
    <property type="entry name" value="UDP-Glycosyltransferase/glycogen phosphorylase"/>
    <property type="match status" value="1"/>
</dbReference>
<organism evidence="3 4">
    <name type="scientific">Streptococcus danieliae</name>
    <dbReference type="NCBI Taxonomy" id="747656"/>
    <lineage>
        <taxon>Bacteria</taxon>
        <taxon>Bacillati</taxon>
        <taxon>Bacillota</taxon>
        <taxon>Bacilli</taxon>
        <taxon>Lactobacillales</taxon>
        <taxon>Streptococcaceae</taxon>
        <taxon>Streptococcus</taxon>
    </lineage>
</organism>
<dbReference type="GO" id="GO:0009103">
    <property type="term" value="P:lipopolysaccharide biosynthetic process"/>
    <property type="evidence" value="ECO:0007669"/>
    <property type="project" value="TreeGrafter"/>
</dbReference>
<sequence>MQDVYVIGSRGLPAKYGGFETFVQELVTRKQDPRIVYHVACLSDEGSYQHFDFQGTDCFTICPPQLGPARVIAYDTMALHYALKLAEASGSDKPVFYILGNTMGPLIRFFIKQIHRLGGRLLINPDGLEWRRTKWSKPVRAYLKLAERVMAQQADLVVADNPGIASYLDETYGSLPVTTIAYGTDLEASNLETDSAAFQAFLKEWDLLAGDYYLIVGRFVAENNYETMLREFMQTASQRPLVLVCNYQGSAYFERLRQQTGFDQDPRIRFVGTVYDPNLLKKIRQEAYAYLHGHEVGGTNPGLLEALAQSDVNLVLGVDFNRLVAEDTALYWTKEPGDLVSLLEKIDTKRPSHLGEEAKKRMREFYSWEKIVKDYEGVFNA</sequence>
<keyword evidence="1" id="KW-0808">Transferase</keyword>
<reference evidence="3 4" key="1">
    <citation type="submission" date="2019-12" db="EMBL/GenBank/DDBJ databases">
        <title>Microbes associate with the intestines of laboratory mice.</title>
        <authorList>
            <person name="Navarre W."/>
            <person name="Wong E."/>
        </authorList>
    </citation>
    <scope>NUCLEOTIDE SEQUENCE [LARGE SCALE GENOMIC DNA]</scope>
    <source>
        <strain evidence="3 4">NM51_B2-22</strain>
    </source>
</reference>
<evidence type="ECO:0000259" key="2">
    <source>
        <dbReference type="Pfam" id="PF09314"/>
    </source>
</evidence>
<dbReference type="Pfam" id="PF09314">
    <property type="entry name" value="DUF1972"/>
    <property type="match status" value="1"/>
</dbReference>
<dbReference type="Proteomes" id="UP000461595">
    <property type="component" value="Unassembled WGS sequence"/>
</dbReference>
<evidence type="ECO:0000256" key="1">
    <source>
        <dbReference type="ARBA" id="ARBA00022679"/>
    </source>
</evidence>
<dbReference type="NCBIfam" id="NF046071">
    <property type="entry name" value="B1-4RhmsylTfaseCps2T"/>
    <property type="match status" value="1"/>
</dbReference>
<dbReference type="EMBL" id="WSRS01000023">
    <property type="protein sequence ID" value="MVX58778.1"/>
    <property type="molecule type" value="Genomic_DNA"/>
</dbReference>
<dbReference type="RefSeq" id="WP_160332590.1">
    <property type="nucleotide sequence ID" value="NZ_WSRS01000023.1"/>
</dbReference>
<dbReference type="Gene3D" id="3.40.50.2000">
    <property type="entry name" value="Glycogen Phosphorylase B"/>
    <property type="match status" value="2"/>
</dbReference>
<dbReference type="PANTHER" id="PTHR46401:SF2">
    <property type="entry name" value="GLYCOSYLTRANSFERASE WBBK-RELATED"/>
    <property type="match status" value="1"/>
</dbReference>